<dbReference type="EMBL" id="JAMXMC010000005">
    <property type="protein sequence ID" value="MCO5977056.1"/>
    <property type="molecule type" value="Genomic_DNA"/>
</dbReference>
<protein>
    <recommendedName>
        <fullName evidence="3 9">Flagellar biosynthetic protein FliR</fullName>
    </recommendedName>
</protein>
<comment type="function">
    <text evidence="1 10">Role in flagellar biosynthesis.</text>
</comment>
<evidence type="ECO:0000256" key="1">
    <source>
        <dbReference type="ARBA" id="ARBA00002578"/>
    </source>
</evidence>
<feature type="transmembrane region" description="Helical" evidence="10">
    <location>
        <begin position="79"/>
        <end position="103"/>
    </location>
</feature>
<name>A0ABT1BLH3_9BURK</name>
<evidence type="ECO:0000313" key="11">
    <source>
        <dbReference type="EMBL" id="MCO5977056.1"/>
    </source>
</evidence>
<dbReference type="PANTHER" id="PTHR30065">
    <property type="entry name" value="FLAGELLAR BIOSYNTHETIC PROTEIN FLIR"/>
    <property type="match status" value="1"/>
</dbReference>
<comment type="caution">
    <text evidence="11">The sequence shown here is derived from an EMBL/GenBank/DDBJ whole genome shotgun (WGS) entry which is preliminary data.</text>
</comment>
<keyword evidence="4 10" id="KW-1003">Cell membrane</keyword>
<dbReference type="PANTHER" id="PTHR30065:SF8">
    <property type="entry name" value="FLAGELLAR BIOSYNTHETIC PROTEIN FLIR"/>
    <property type="match status" value="1"/>
</dbReference>
<gene>
    <name evidence="11" type="primary">fliR</name>
    <name evidence="11" type="ORF">M0L44_10070</name>
</gene>
<accession>A0ABT1BLH3</accession>
<keyword evidence="11" id="KW-0969">Cilium</keyword>
<proteinExistence type="inferred from homology"/>
<comment type="subcellular location">
    <subcellularLocation>
        <location evidence="10">Cell membrane</location>
        <topology evidence="10">Multi-pass membrane protein</topology>
    </subcellularLocation>
    <subcellularLocation>
        <location evidence="10">Bacterial flagellum basal body</location>
    </subcellularLocation>
</comment>
<feature type="transmembrane region" description="Helical" evidence="10">
    <location>
        <begin position="176"/>
        <end position="201"/>
    </location>
</feature>
<dbReference type="RefSeq" id="WP_252769592.1">
    <property type="nucleotide sequence ID" value="NZ_JAMXMC010000005.1"/>
</dbReference>
<feature type="transmembrane region" description="Helical" evidence="10">
    <location>
        <begin position="43"/>
        <end position="67"/>
    </location>
</feature>
<reference evidence="11 12" key="1">
    <citation type="submission" date="2022-06" db="EMBL/GenBank/DDBJ databases">
        <title>Ideonella sp. NS12-5 Genome sequencing and assembly.</title>
        <authorList>
            <person name="Jung Y."/>
        </authorList>
    </citation>
    <scope>NUCLEOTIDE SEQUENCE [LARGE SCALE GENOMIC DNA]</scope>
    <source>
        <strain evidence="11 12">NS12-5</strain>
    </source>
</reference>
<evidence type="ECO:0000313" key="12">
    <source>
        <dbReference type="Proteomes" id="UP001204851"/>
    </source>
</evidence>
<feature type="transmembrane region" description="Helical" evidence="10">
    <location>
        <begin position="213"/>
        <end position="233"/>
    </location>
</feature>
<keyword evidence="11" id="KW-0966">Cell projection</keyword>
<evidence type="ECO:0000256" key="8">
    <source>
        <dbReference type="ARBA" id="ARBA00023143"/>
    </source>
</evidence>
<evidence type="ECO:0000256" key="9">
    <source>
        <dbReference type="NCBIfam" id="TIGR01400"/>
    </source>
</evidence>
<dbReference type="InterPro" id="IPR006303">
    <property type="entry name" value="FliR"/>
</dbReference>
<keyword evidence="11" id="KW-0282">Flagellum</keyword>
<feature type="transmembrane region" description="Helical" evidence="10">
    <location>
        <begin position="129"/>
        <end position="155"/>
    </location>
</feature>
<keyword evidence="12" id="KW-1185">Reference proteome</keyword>
<evidence type="ECO:0000256" key="5">
    <source>
        <dbReference type="ARBA" id="ARBA00022692"/>
    </source>
</evidence>
<dbReference type="Proteomes" id="UP001204851">
    <property type="component" value="Unassembled WGS sequence"/>
</dbReference>
<keyword evidence="6 10" id="KW-1133">Transmembrane helix</keyword>
<evidence type="ECO:0000256" key="6">
    <source>
        <dbReference type="ARBA" id="ARBA00022989"/>
    </source>
</evidence>
<dbReference type="PRINTS" id="PR00953">
    <property type="entry name" value="TYPE3IMRPROT"/>
</dbReference>
<evidence type="ECO:0000256" key="10">
    <source>
        <dbReference type="RuleBase" id="RU362071"/>
    </source>
</evidence>
<evidence type="ECO:0000256" key="7">
    <source>
        <dbReference type="ARBA" id="ARBA00023136"/>
    </source>
</evidence>
<organism evidence="11 12">
    <name type="scientific">Ideonella oryzae</name>
    <dbReference type="NCBI Taxonomy" id="2937441"/>
    <lineage>
        <taxon>Bacteria</taxon>
        <taxon>Pseudomonadati</taxon>
        <taxon>Pseudomonadota</taxon>
        <taxon>Betaproteobacteria</taxon>
        <taxon>Burkholderiales</taxon>
        <taxon>Sphaerotilaceae</taxon>
        <taxon>Ideonella</taxon>
    </lineage>
</organism>
<dbReference type="NCBIfam" id="TIGR01400">
    <property type="entry name" value="fliR"/>
    <property type="match status" value="1"/>
</dbReference>
<sequence length="265" mass="27755">MEPLLLQLPALLTALWWPFCRSLAVLSMAPVLGEAMVPVTVRILLSLVLGVILMPVAAQGAVPVDPFSLQGLAATVEQAVIGLAIGLALQLALAAFQVLGYLASSQMGLAMAVMNDPLNGSASDAVSNLVFILCTLVFFAVDGHLVVTGVLGASFKAWPVGAGWGSLSLQTLALQVGWVFSAAMLLALPLVFSTLVVQIGFGFLNRVAPTMNLFSLGFSVVTLFGVLMLWALIPALPTHYLQATQHTLDLLQQGLMQAKEAPHGG</sequence>
<keyword evidence="7 10" id="KW-0472">Membrane</keyword>
<evidence type="ECO:0000256" key="2">
    <source>
        <dbReference type="ARBA" id="ARBA00009772"/>
    </source>
</evidence>
<evidence type="ECO:0000256" key="3">
    <source>
        <dbReference type="ARBA" id="ARBA00021717"/>
    </source>
</evidence>
<keyword evidence="5 10" id="KW-0812">Transmembrane</keyword>
<dbReference type="InterPro" id="IPR002010">
    <property type="entry name" value="T3SS_IM_R"/>
</dbReference>
<keyword evidence="8 10" id="KW-0975">Bacterial flagellum</keyword>
<comment type="similarity">
    <text evidence="2 10">Belongs to the FliR/MopE/SpaR family.</text>
</comment>
<dbReference type="Pfam" id="PF01311">
    <property type="entry name" value="Bac_export_1"/>
    <property type="match status" value="1"/>
</dbReference>
<evidence type="ECO:0000256" key="4">
    <source>
        <dbReference type="ARBA" id="ARBA00022475"/>
    </source>
</evidence>